<evidence type="ECO:0000256" key="1">
    <source>
        <dbReference type="SAM" id="MobiDB-lite"/>
    </source>
</evidence>
<accession>A0A7W7MUF4</accession>
<evidence type="ECO:0000313" key="3">
    <source>
        <dbReference type="Proteomes" id="UP000578112"/>
    </source>
</evidence>
<proteinExistence type="predicted"/>
<dbReference type="AlphaFoldDB" id="A0A7W7MUF4"/>
<keyword evidence="3" id="KW-1185">Reference proteome</keyword>
<protein>
    <submittedName>
        <fullName evidence="2">Uncharacterized protein</fullName>
    </submittedName>
</protein>
<evidence type="ECO:0000313" key="2">
    <source>
        <dbReference type="EMBL" id="MBB4767421.1"/>
    </source>
</evidence>
<dbReference type="RefSeq" id="WP_184998435.1">
    <property type="nucleotide sequence ID" value="NZ_BOMK01000091.1"/>
</dbReference>
<feature type="compositionally biased region" description="Polar residues" evidence="1">
    <location>
        <begin position="1"/>
        <end position="12"/>
    </location>
</feature>
<feature type="region of interest" description="Disordered" evidence="1">
    <location>
        <begin position="193"/>
        <end position="218"/>
    </location>
</feature>
<reference evidence="2 3" key="1">
    <citation type="submission" date="2020-08" db="EMBL/GenBank/DDBJ databases">
        <title>Sequencing the genomes of 1000 actinobacteria strains.</title>
        <authorList>
            <person name="Klenk H.-P."/>
        </authorList>
    </citation>
    <scope>NUCLEOTIDE SEQUENCE [LARGE SCALE GENOMIC DNA]</scope>
    <source>
        <strain evidence="2 3">DSM 43149</strain>
    </source>
</reference>
<organism evidence="2 3">
    <name type="scientific">Actinoplanes digitatis</name>
    <dbReference type="NCBI Taxonomy" id="1868"/>
    <lineage>
        <taxon>Bacteria</taxon>
        <taxon>Bacillati</taxon>
        <taxon>Actinomycetota</taxon>
        <taxon>Actinomycetes</taxon>
        <taxon>Micromonosporales</taxon>
        <taxon>Micromonosporaceae</taxon>
        <taxon>Actinoplanes</taxon>
    </lineage>
</organism>
<dbReference type="Proteomes" id="UP000578112">
    <property type="component" value="Unassembled WGS sequence"/>
</dbReference>
<feature type="compositionally biased region" description="Basic residues" evidence="1">
    <location>
        <begin position="198"/>
        <end position="218"/>
    </location>
</feature>
<comment type="caution">
    <text evidence="2">The sequence shown here is derived from an EMBL/GenBank/DDBJ whole genome shotgun (WGS) entry which is preliminary data.</text>
</comment>
<feature type="region of interest" description="Disordered" evidence="1">
    <location>
        <begin position="1"/>
        <end position="20"/>
    </location>
</feature>
<name>A0A7W7MUF4_9ACTN</name>
<sequence length="218" mass="23740">MTHATGTRTGQAGSRARPTFRGFVDDDSDAVVTVRAFDAAGNMASLTTTVHVDNKVPKLAGLSPAVGTVMRTGPIDIALAEVAADAVKVEMTEGQRGASLVTKTETPWTFHWEGLDKTESPCFRATDKAGNGYTMCSEYIVDDGYYTRSVLLGRRHQPHPADAARRRDCPYRVAGERRPYLHGAGVRLGCHATQGADRHHRRPGLGRHSATPRRSRSW</sequence>
<dbReference type="EMBL" id="JACHNH010000001">
    <property type="protein sequence ID" value="MBB4767421.1"/>
    <property type="molecule type" value="Genomic_DNA"/>
</dbReference>
<gene>
    <name evidence="2" type="ORF">BJ971_007977</name>
</gene>